<evidence type="ECO:0000313" key="2">
    <source>
        <dbReference type="Proteomes" id="UP000492821"/>
    </source>
</evidence>
<feature type="compositionally biased region" description="Basic and acidic residues" evidence="1">
    <location>
        <begin position="1"/>
        <end position="12"/>
    </location>
</feature>
<protein>
    <submittedName>
        <fullName evidence="3">Uncharacterized protein</fullName>
    </submittedName>
</protein>
<accession>A0A7E4UXB5</accession>
<reference evidence="2" key="1">
    <citation type="journal article" date="2013" name="Genetics">
        <title>The draft genome and transcriptome of Panagrellus redivivus are shaped by the harsh demands of a free-living lifestyle.</title>
        <authorList>
            <person name="Srinivasan J."/>
            <person name="Dillman A.R."/>
            <person name="Macchietto M.G."/>
            <person name="Heikkinen L."/>
            <person name="Lakso M."/>
            <person name="Fracchia K.M."/>
            <person name="Antoshechkin I."/>
            <person name="Mortazavi A."/>
            <person name="Wong G."/>
            <person name="Sternberg P.W."/>
        </authorList>
    </citation>
    <scope>NUCLEOTIDE SEQUENCE [LARGE SCALE GENOMIC DNA]</scope>
    <source>
        <strain evidence="2">MT8872</strain>
    </source>
</reference>
<reference evidence="3" key="2">
    <citation type="submission" date="2020-10" db="UniProtKB">
        <authorList>
            <consortium name="WormBaseParasite"/>
        </authorList>
    </citation>
    <scope>IDENTIFICATION</scope>
</reference>
<dbReference type="AlphaFoldDB" id="A0A7E4UXB5"/>
<name>A0A7E4UXB5_PANRE</name>
<proteinExistence type="predicted"/>
<evidence type="ECO:0000256" key="1">
    <source>
        <dbReference type="SAM" id="MobiDB-lite"/>
    </source>
</evidence>
<feature type="region of interest" description="Disordered" evidence="1">
    <location>
        <begin position="1"/>
        <end position="54"/>
    </location>
</feature>
<dbReference type="WBParaSite" id="Pan_g13961.t1">
    <property type="protein sequence ID" value="Pan_g13961.t1"/>
    <property type="gene ID" value="Pan_g13961"/>
</dbReference>
<evidence type="ECO:0000313" key="3">
    <source>
        <dbReference type="WBParaSite" id="Pan_g13961.t1"/>
    </source>
</evidence>
<sequence>MRENVADDDRANMPRRSRTTGSTKEERERGSVGPSRTFAVPRRDPRSLERSFSNMSATTDRAKMMIIASQIAKIVYFGTSFCYFGDF</sequence>
<organism evidence="2 3">
    <name type="scientific">Panagrellus redivivus</name>
    <name type="common">Microworm</name>
    <dbReference type="NCBI Taxonomy" id="6233"/>
    <lineage>
        <taxon>Eukaryota</taxon>
        <taxon>Metazoa</taxon>
        <taxon>Ecdysozoa</taxon>
        <taxon>Nematoda</taxon>
        <taxon>Chromadorea</taxon>
        <taxon>Rhabditida</taxon>
        <taxon>Tylenchina</taxon>
        <taxon>Panagrolaimomorpha</taxon>
        <taxon>Panagrolaimoidea</taxon>
        <taxon>Panagrolaimidae</taxon>
        <taxon>Panagrellus</taxon>
    </lineage>
</organism>
<keyword evidence="2" id="KW-1185">Reference proteome</keyword>
<dbReference type="Proteomes" id="UP000492821">
    <property type="component" value="Unassembled WGS sequence"/>
</dbReference>